<evidence type="ECO:0000313" key="2">
    <source>
        <dbReference type="EMBL" id="VFK52439.1"/>
    </source>
</evidence>
<dbReference type="AlphaFoldDB" id="A0A450ZGL9"/>
<dbReference type="Gene3D" id="3.40.50.10140">
    <property type="entry name" value="Toll/interleukin-1 receptor homology (TIR) domain"/>
    <property type="match status" value="1"/>
</dbReference>
<dbReference type="EMBL" id="CAADFV010000011">
    <property type="protein sequence ID" value="VFK52962.1"/>
    <property type="molecule type" value="Genomic_DNA"/>
</dbReference>
<evidence type="ECO:0000313" key="4">
    <source>
        <dbReference type="EMBL" id="VFK57954.1"/>
    </source>
</evidence>
<organism evidence="3">
    <name type="scientific">Candidatus Kentrum sp. TUN</name>
    <dbReference type="NCBI Taxonomy" id="2126343"/>
    <lineage>
        <taxon>Bacteria</taxon>
        <taxon>Pseudomonadati</taxon>
        <taxon>Pseudomonadota</taxon>
        <taxon>Gammaproteobacteria</taxon>
        <taxon>Candidatus Kentrum</taxon>
    </lineage>
</organism>
<dbReference type="SUPFAM" id="SSF52200">
    <property type="entry name" value="Toll/Interleukin receptor TIR domain"/>
    <property type="match status" value="1"/>
</dbReference>
<dbReference type="SMART" id="SM00255">
    <property type="entry name" value="TIR"/>
    <property type="match status" value="1"/>
</dbReference>
<evidence type="ECO:0000313" key="3">
    <source>
        <dbReference type="EMBL" id="VFK52962.1"/>
    </source>
</evidence>
<dbReference type="InterPro" id="IPR000157">
    <property type="entry name" value="TIR_dom"/>
</dbReference>
<feature type="domain" description="TIR" evidence="1">
    <location>
        <begin position="8"/>
        <end position="137"/>
    </location>
</feature>
<dbReference type="EMBL" id="CAADFY010000008">
    <property type="protein sequence ID" value="VFK52439.1"/>
    <property type="molecule type" value="Genomic_DNA"/>
</dbReference>
<gene>
    <name evidence="4" type="ORF">BECKTUN1418D_GA0071000_107214</name>
    <name evidence="3" type="ORF">BECKTUN1418E_GA0071001_101138</name>
    <name evidence="2" type="ORF">BECKTUN1418F_GA0071002_100838</name>
</gene>
<name>A0A450ZGL9_9GAMM</name>
<accession>A0A450ZGL9</accession>
<dbReference type="PROSITE" id="PS50104">
    <property type="entry name" value="TIR"/>
    <property type="match status" value="1"/>
</dbReference>
<reference evidence="3" key="1">
    <citation type="submission" date="2019-02" db="EMBL/GenBank/DDBJ databases">
        <authorList>
            <person name="Gruber-Vodicka R. H."/>
            <person name="Seah K. B. B."/>
        </authorList>
    </citation>
    <scope>NUCLEOTIDE SEQUENCE</scope>
    <source>
        <strain evidence="4">BECK_BY1</strain>
        <strain evidence="3">BECK_BY2</strain>
        <strain evidence="2">BECK_BY3</strain>
    </source>
</reference>
<dbReference type="Pfam" id="PF13676">
    <property type="entry name" value="TIR_2"/>
    <property type="match status" value="1"/>
</dbReference>
<sequence length="137" mass="15754">MSEKHSEQPYEVFLSYSHEDKSWVSKFVSVLKTSGVNAWSHADIFPGERWQEKIQEALRESNTLVMVLSPSSIINRRMFFELEAAVADKKRIIPVILEDLDISRIPAALLKFQALREESPQEAGKRVAKILEKNTMH</sequence>
<protein>
    <submittedName>
        <fullName evidence="3">TIR domain-containing protein</fullName>
    </submittedName>
</protein>
<dbReference type="EMBL" id="CAADFX010000072">
    <property type="protein sequence ID" value="VFK57954.1"/>
    <property type="molecule type" value="Genomic_DNA"/>
</dbReference>
<dbReference type="GO" id="GO:0007165">
    <property type="term" value="P:signal transduction"/>
    <property type="evidence" value="ECO:0007669"/>
    <property type="project" value="InterPro"/>
</dbReference>
<dbReference type="InterPro" id="IPR035897">
    <property type="entry name" value="Toll_tir_struct_dom_sf"/>
</dbReference>
<evidence type="ECO:0000259" key="1">
    <source>
        <dbReference type="PROSITE" id="PS50104"/>
    </source>
</evidence>
<proteinExistence type="predicted"/>